<name>A0AAV4WVU3_9ARAC</name>
<comment type="caution">
    <text evidence="2">The sequence shown here is derived from an EMBL/GenBank/DDBJ whole genome shotgun (WGS) entry which is preliminary data.</text>
</comment>
<protein>
    <submittedName>
        <fullName evidence="2">Uncharacterized protein</fullName>
    </submittedName>
</protein>
<keyword evidence="3" id="KW-1185">Reference proteome</keyword>
<feature type="compositionally biased region" description="Acidic residues" evidence="1">
    <location>
        <begin position="98"/>
        <end position="112"/>
    </location>
</feature>
<accession>A0AAV4WVU3</accession>
<sequence length="112" mass="13184">MAEAATYHWGMEKHKGKEGNFLYATVPRDDALEYGYRMGGPEHMVERHHKTRGDHSAIKLNWEDKNGDSGDQYWEFNHEDEKPKQRNPKKKGAKQSQEEEEDEDDDFDDDDK</sequence>
<evidence type="ECO:0000256" key="1">
    <source>
        <dbReference type="SAM" id="MobiDB-lite"/>
    </source>
</evidence>
<gene>
    <name evidence="2" type="primary">AVEN_76651_1</name>
    <name evidence="2" type="ORF">CDAR_311071</name>
</gene>
<evidence type="ECO:0000313" key="2">
    <source>
        <dbReference type="EMBL" id="GIY85919.1"/>
    </source>
</evidence>
<organism evidence="2 3">
    <name type="scientific">Caerostris darwini</name>
    <dbReference type="NCBI Taxonomy" id="1538125"/>
    <lineage>
        <taxon>Eukaryota</taxon>
        <taxon>Metazoa</taxon>
        <taxon>Ecdysozoa</taxon>
        <taxon>Arthropoda</taxon>
        <taxon>Chelicerata</taxon>
        <taxon>Arachnida</taxon>
        <taxon>Araneae</taxon>
        <taxon>Araneomorphae</taxon>
        <taxon>Entelegynae</taxon>
        <taxon>Araneoidea</taxon>
        <taxon>Araneidae</taxon>
        <taxon>Caerostris</taxon>
    </lineage>
</organism>
<feature type="compositionally biased region" description="Basic and acidic residues" evidence="1">
    <location>
        <begin position="53"/>
        <end position="68"/>
    </location>
</feature>
<proteinExistence type="predicted"/>
<dbReference type="Proteomes" id="UP001054837">
    <property type="component" value="Unassembled WGS sequence"/>
</dbReference>
<dbReference type="AlphaFoldDB" id="A0AAV4WVU3"/>
<reference evidence="2 3" key="1">
    <citation type="submission" date="2021-06" db="EMBL/GenBank/DDBJ databases">
        <title>Caerostris darwini draft genome.</title>
        <authorList>
            <person name="Kono N."/>
            <person name="Arakawa K."/>
        </authorList>
    </citation>
    <scope>NUCLEOTIDE SEQUENCE [LARGE SCALE GENOMIC DNA]</scope>
</reference>
<feature type="region of interest" description="Disordered" evidence="1">
    <location>
        <begin position="45"/>
        <end position="112"/>
    </location>
</feature>
<dbReference type="EMBL" id="BPLQ01015110">
    <property type="protein sequence ID" value="GIY85919.1"/>
    <property type="molecule type" value="Genomic_DNA"/>
</dbReference>
<evidence type="ECO:0000313" key="3">
    <source>
        <dbReference type="Proteomes" id="UP001054837"/>
    </source>
</evidence>